<dbReference type="CDD" id="cd05195">
    <property type="entry name" value="enoyl_red"/>
    <property type="match status" value="1"/>
</dbReference>
<evidence type="ECO:0000256" key="2">
    <source>
        <dbReference type="ARBA" id="ARBA00022553"/>
    </source>
</evidence>
<keyword evidence="3" id="KW-0808">Transferase</keyword>
<keyword evidence="2" id="KW-0597">Phosphoprotein</keyword>
<evidence type="ECO:0000256" key="4">
    <source>
        <dbReference type="ARBA" id="ARBA00022857"/>
    </source>
</evidence>
<dbReference type="FunFam" id="3.40.50.720:FF:000209">
    <property type="entry name" value="Polyketide synthase Pks12"/>
    <property type="match status" value="1"/>
</dbReference>
<dbReference type="InterPro" id="IPR056501">
    <property type="entry name" value="NAD-bd_HRPKS_sdrA"/>
</dbReference>
<dbReference type="InterPro" id="IPR020807">
    <property type="entry name" value="PKS_DH"/>
</dbReference>
<dbReference type="CDD" id="cd02440">
    <property type="entry name" value="AdoMet_MTases"/>
    <property type="match status" value="1"/>
</dbReference>
<comment type="caution">
    <text evidence="13">The sequence shown here is derived from an EMBL/GenBank/DDBJ whole genome shotgun (WGS) entry which is preliminary data.</text>
</comment>
<feature type="region of interest" description="N-terminal hotdog fold" evidence="8">
    <location>
        <begin position="973"/>
        <end position="1109"/>
    </location>
</feature>
<dbReference type="InterPro" id="IPR057326">
    <property type="entry name" value="KR_dom"/>
</dbReference>
<dbReference type="SUPFAM" id="SSF53335">
    <property type="entry name" value="S-adenosyl-L-methionine-dependent methyltransferases"/>
    <property type="match status" value="1"/>
</dbReference>
<keyword evidence="5" id="KW-0560">Oxidoreductase</keyword>
<dbReference type="InterPro" id="IPR009081">
    <property type="entry name" value="PP-bd_ACP"/>
</dbReference>
<dbReference type="InterPro" id="IPR036291">
    <property type="entry name" value="NAD(P)-bd_dom_sf"/>
</dbReference>
<keyword evidence="4" id="KW-0521">NADP</keyword>
<evidence type="ECO:0000256" key="9">
    <source>
        <dbReference type="SAM" id="MobiDB-lite"/>
    </source>
</evidence>
<dbReference type="InterPro" id="IPR013968">
    <property type="entry name" value="PKS_KR"/>
</dbReference>
<dbReference type="GO" id="GO:1901336">
    <property type="term" value="P:lactone biosynthetic process"/>
    <property type="evidence" value="ECO:0007669"/>
    <property type="project" value="UniProtKB-ARBA"/>
</dbReference>
<keyword evidence="7" id="KW-0012">Acyltransferase</keyword>
<dbReference type="Pfam" id="PF08240">
    <property type="entry name" value="ADH_N"/>
    <property type="match status" value="1"/>
</dbReference>
<feature type="region of interest" description="C-terminal hotdog fold" evidence="8">
    <location>
        <begin position="1138"/>
        <end position="1302"/>
    </location>
</feature>
<dbReference type="Pfam" id="PF08242">
    <property type="entry name" value="Methyltransf_12"/>
    <property type="match status" value="1"/>
</dbReference>
<dbReference type="Pfam" id="PF13602">
    <property type="entry name" value="ADH_zinc_N_2"/>
    <property type="match status" value="1"/>
</dbReference>
<dbReference type="InterPro" id="IPR020841">
    <property type="entry name" value="PKS_Beta-ketoAc_synthase_dom"/>
</dbReference>
<feature type="domain" description="Carrier" evidence="10">
    <location>
        <begin position="2507"/>
        <end position="2584"/>
    </location>
</feature>
<dbReference type="Gene3D" id="3.40.366.10">
    <property type="entry name" value="Malonyl-Coenzyme A Acyl Carrier Protein, domain 2"/>
    <property type="match status" value="1"/>
</dbReference>
<dbReference type="GO" id="GO:0016491">
    <property type="term" value="F:oxidoreductase activity"/>
    <property type="evidence" value="ECO:0007669"/>
    <property type="project" value="UniProtKB-KW"/>
</dbReference>
<dbReference type="Gene3D" id="3.30.70.3290">
    <property type="match status" value="1"/>
</dbReference>
<keyword evidence="14" id="KW-1185">Reference proteome</keyword>
<dbReference type="Gene3D" id="3.40.50.720">
    <property type="entry name" value="NAD(P)-binding Rossmann-like Domain"/>
    <property type="match status" value="1"/>
</dbReference>
<dbReference type="InterPro" id="IPR014030">
    <property type="entry name" value="Ketoacyl_synth_N"/>
</dbReference>
<dbReference type="InterPro" id="IPR016036">
    <property type="entry name" value="Malonyl_transacylase_ACP-bd"/>
</dbReference>
<dbReference type="OrthoDB" id="329835at2759"/>
<dbReference type="InterPro" id="IPR016039">
    <property type="entry name" value="Thiolase-like"/>
</dbReference>
<dbReference type="InterPro" id="IPR014031">
    <property type="entry name" value="Ketoacyl_synth_C"/>
</dbReference>
<dbReference type="InterPro" id="IPR013217">
    <property type="entry name" value="Methyltransf_12"/>
</dbReference>
<dbReference type="Pfam" id="PF08659">
    <property type="entry name" value="KR"/>
    <property type="match status" value="1"/>
</dbReference>
<feature type="region of interest" description="Disordered" evidence="9">
    <location>
        <begin position="1"/>
        <end position="28"/>
    </location>
</feature>
<proteinExistence type="predicted"/>
<dbReference type="InterPro" id="IPR029063">
    <property type="entry name" value="SAM-dependent_MTases_sf"/>
</dbReference>
<dbReference type="PROSITE" id="PS50075">
    <property type="entry name" value="CARRIER"/>
    <property type="match status" value="1"/>
</dbReference>
<evidence type="ECO:0000256" key="8">
    <source>
        <dbReference type="PROSITE-ProRule" id="PRU01363"/>
    </source>
</evidence>
<dbReference type="GO" id="GO:0004312">
    <property type="term" value="F:fatty acid synthase activity"/>
    <property type="evidence" value="ECO:0007669"/>
    <property type="project" value="TreeGrafter"/>
</dbReference>
<evidence type="ECO:0008006" key="15">
    <source>
        <dbReference type="Google" id="ProtNLM"/>
    </source>
</evidence>
<dbReference type="SUPFAM" id="SSF51735">
    <property type="entry name" value="NAD(P)-binding Rossmann-fold domains"/>
    <property type="match status" value="2"/>
</dbReference>
<dbReference type="InterPro" id="IPR006162">
    <property type="entry name" value="Ppantetheine_attach_site"/>
</dbReference>
<dbReference type="SUPFAM" id="SSF50129">
    <property type="entry name" value="GroES-like"/>
    <property type="match status" value="1"/>
</dbReference>
<dbReference type="InterPro" id="IPR016035">
    <property type="entry name" value="Acyl_Trfase/lysoPLipase"/>
</dbReference>
<evidence type="ECO:0000256" key="3">
    <source>
        <dbReference type="ARBA" id="ARBA00022679"/>
    </source>
</evidence>
<dbReference type="Pfam" id="PF00698">
    <property type="entry name" value="Acyl_transf_1"/>
    <property type="match status" value="1"/>
</dbReference>
<dbReference type="InterPro" id="IPR018201">
    <property type="entry name" value="Ketoacyl_synth_AS"/>
</dbReference>
<dbReference type="GO" id="GO:0030639">
    <property type="term" value="P:polyketide biosynthetic process"/>
    <property type="evidence" value="ECO:0007669"/>
    <property type="project" value="UniProtKB-ARBA"/>
</dbReference>
<dbReference type="PANTHER" id="PTHR43775">
    <property type="entry name" value="FATTY ACID SYNTHASE"/>
    <property type="match status" value="1"/>
</dbReference>
<evidence type="ECO:0000259" key="11">
    <source>
        <dbReference type="PROSITE" id="PS52004"/>
    </source>
</evidence>
<name>A0A8H3IN01_9LECA</name>
<dbReference type="Pfam" id="PF02801">
    <property type="entry name" value="Ketoacyl-synt_C"/>
    <property type="match status" value="1"/>
</dbReference>
<dbReference type="PROSITE" id="PS52019">
    <property type="entry name" value="PKS_MFAS_DH"/>
    <property type="match status" value="1"/>
</dbReference>
<dbReference type="SMART" id="SM00823">
    <property type="entry name" value="PKS_PP"/>
    <property type="match status" value="1"/>
</dbReference>
<dbReference type="InterPro" id="IPR013154">
    <property type="entry name" value="ADH-like_N"/>
</dbReference>
<dbReference type="Gene3D" id="1.10.1200.10">
    <property type="entry name" value="ACP-like"/>
    <property type="match status" value="1"/>
</dbReference>
<dbReference type="PROSITE" id="PS00606">
    <property type="entry name" value="KS3_1"/>
    <property type="match status" value="1"/>
</dbReference>
<evidence type="ECO:0000256" key="1">
    <source>
        <dbReference type="ARBA" id="ARBA00022450"/>
    </source>
</evidence>
<evidence type="ECO:0000259" key="12">
    <source>
        <dbReference type="PROSITE" id="PS52019"/>
    </source>
</evidence>
<dbReference type="Gene3D" id="3.40.47.10">
    <property type="match status" value="1"/>
</dbReference>
<dbReference type="InterPro" id="IPR020806">
    <property type="entry name" value="PKS_PP-bd"/>
</dbReference>
<dbReference type="SUPFAM" id="SSF52151">
    <property type="entry name" value="FabD/lysophospholipase-like"/>
    <property type="match status" value="1"/>
</dbReference>
<keyword evidence="1" id="KW-0596">Phosphopantetheine</keyword>
<dbReference type="FunFam" id="3.40.47.10:FF:000019">
    <property type="entry name" value="Polyketide synthase type I"/>
    <property type="match status" value="1"/>
</dbReference>
<dbReference type="PANTHER" id="PTHR43775:SF29">
    <property type="entry name" value="ASPERFURANONE POLYKETIDE SYNTHASE AFOG-RELATED"/>
    <property type="match status" value="1"/>
</dbReference>
<dbReference type="InterPro" id="IPR001227">
    <property type="entry name" value="Ac_transferase_dom_sf"/>
</dbReference>
<dbReference type="InterPro" id="IPR014043">
    <property type="entry name" value="Acyl_transferase_dom"/>
</dbReference>
<keyword evidence="6" id="KW-0511">Multifunctional enzyme</keyword>
<dbReference type="SUPFAM" id="SSF55048">
    <property type="entry name" value="Probable ACP-binding domain of malonyl-CoA ACP transacylase"/>
    <property type="match status" value="1"/>
</dbReference>
<dbReference type="GO" id="GO:0004315">
    <property type="term" value="F:3-oxoacyl-[acyl-carrier-protein] synthase activity"/>
    <property type="evidence" value="ECO:0007669"/>
    <property type="project" value="InterPro"/>
</dbReference>
<accession>A0A8H3IN01</accession>
<dbReference type="SMART" id="SM00829">
    <property type="entry name" value="PKS_ER"/>
    <property type="match status" value="1"/>
</dbReference>
<dbReference type="Gene3D" id="3.40.50.150">
    <property type="entry name" value="Vaccinia Virus protein VP39"/>
    <property type="match status" value="1"/>
</dbReference>
<dbReference type="GO" id="GO:0031177">
    <property type="term" value="F:phosphopantetheine binding"/>
    <property type="evidence" value="ECO:0007669"/>
    <property type="project" value="InterPro"/>
</dbReference>
<gene>
    <name evidence="13" type="ORF">HETSPECPRED_009069</name>
</gene>
<dbReference type="PROSITE" id="PS00012">
    <property type="entry name" value="PHOSPHOPANTETHEINE"/>
    <property type="match status" value="1"/>
</dbReference>
<dbReference type="Pfam" id="PF16197">
    <property type="entry name" value="KAsynt_C_assoc"/>
    <property type="match status" value="1"/>
</dbReference>
<feature type="domain" description="Ketosynthase family 3 (KS3)" evidence="11">
    <location>
        <begin position="31"/>
        <end position="456"/>
    </location>
</feature>
<feature type="active site" description="Proton donor; for dehydratase activity" evidence="8">
    <location>
        <position position="1203"/>
    </location>
</feature>
<evidence type="ECO:0000256" key="5">
    <source>
        <dbReference type="ARBA" id="ARBA00023002"/>
    </source>
</evidence>
<dbReference type="InterPro" id="IPR042104">
    <property type="entry name" value="PKS_dehydratase_sf"/>
</dbReference>
<dbReference type="InterPro" id="IPR049551">
    <property type="entry name" value="PKS_DH_C"/>
</dbReference>
<dbReference type="SUPFAM" id="SSF47336">
    <property type="entry name" value="ACP-like"/>
    <property type="match status" value="1"/>
</dbReference>
<dbReference type="Pfam" id="PF23297">
    <property type="entry name" value="ACP_SdgA_C"/>
    <property type="match status" value="1"/>
</dbReference>
<dbReference type="CDD" id="cd00833">
    <property type="entry name" value="PKS"/>
    <property type="match status" value="1"/>
</dbReference>
<dbReference type="InterPro" id="IPR049900">
    <property type="entry name" value="PKS_mFAS_DH"/>
</dbReference>
<dbReference type="InterPro" id="IPR032821">
    <property type="entry name" value="PKS_assoc"/>
</dbReference>
<dbReference type="Gene3D" id="3.10.129.110">
    <property type="entry name" value="Polyketide synthase dehydratase"/>
    <property type="match status" value="1"/>
</dbReference>
<dbReference type="SMART" id="SM00826">
    <property type="entry name" value="PKS_DH"/>
    <property type="match status" value="1"/>
</dbReference>
<evidence type="ECO:0000259" key="10">
    <source>
        <dbReference type="PROSITE" id="PS50075"/>
    </source>
</evidence>
<sequence>MKTELQDSMLGGGYHNVSSNGPAVRDQGDKTMPIAIVGLSCRYPGEATNPESLWRTCAEERNLWQLTPKEKINQKAFYHPDPSRNGTSNARGGYFLDEHPGLFDAPFFNLTGAEVSAMDPQQRILLELSYEALENAGIPLDVVRGSNTACFVGSSCRDYTDLLQRDSEKIELFQSTGSALAMLSNRISYFYDFKGPSVTVDTACSSSLVALHLACNTLRLGESSMALVGGSNLILSHEPMLALSMLRVLSPDGRCYMYDERANGFGRGEGVACIVLKPLEAALKNGDSIRGVIRNSGINQDGRTIGITFPSGEAQVELIERTYKTAGLDPTQTSYVEAHGTGTSTGDPIEAASLSKVFAPGRPFDRPLKVGSIKSNIGHLEGGSGLAGVIKTVMMLENNLILPNFDFQKANPRIPMHDWKLKVPTSVQPWPAESVHRASINSFGFGGSNAHVIIDDARGYMSSRGLTGTYRNAEKHSQKVNGITDQDSAEASRKDRLFVLSAFDNGSAKRQVEKLSAHLGSRQGNNSAEFLDNLAFTLCERRSVLPWKAAFNANSLPQLVEVMSSGKLNFSKEPRARTLGFVFTGQGAQWYAMGRELIDQYPIFHRSLVVSDEIVKKLGASWSLFDELLKDGVTSRVDSAYLSQPLCTAVQIALVDLLASWNVKPASVTGHSSGEIAAAYCAGALTQESAIAVSYHRGNAVLKLKDIKGMTDGAMLAVGLSEEEVRPLLGEPSEGRVSVACVNSPSSITVSGDKPAIMEMLVVLQGKGVFVRQLAVEIAYHSHHMGFVAEEYRAALQNLRVADGGAVEFYSSVTGARVPGSELGPDYWVSNMVNTVQFSSSLQNLCLGTGSQIKRKRGKATAVDILVEIGPHSALQAPIKQVLQSNTRLSPSRIQYMSALIRNTNAVHTSLNLVGRLFERGFPVDLHKVNCPLGSESNNVLVDLPPYSWNHSTSYWAESNESHEYGSKSYPRSDFLGVPVRNANSIEPRWRNMVRPSEIPWVHDHKVQSNIVYPAAGFLAMAIEAAYQQATARSTSIKGYHLREVTIGHALIIPQDSEVVETMLSLRPYSESVRVSSDVWDEFCIYSSMDGATWTENCRGLVSVQKHVPVTEVDGGRQAQEELYQYSELVADYEAKCTSEIDAKEIYTSLEKLGLSFGPTFANMRKTVTSSERCVAEVIVSDTAAVMPSNFEYPFVVHPATLDSCIHAIFPIDNTHKRLQQGTPLPTFIEEVYVSHDIKTAPNHVFTVYAKSEKKDLGQVVGKEFGGRKNSLVCFDKGQTVSQPSIIVNGLILTSLTRGDAAEAEQEQEEKLYHQTIWEVDPDFLSSNQIVELSSSFRLPQTVDDQARMVEQVSFYLIERTLSNVSVNEIPNMDPHHQKLYAALSRLCHAVYEGQFGVFSTALWLSASTEERARLCAQVKSMSYGTLLCHIGENLPRLLRRELNSLSLMMEDDRLEQYYRANQSLSQSYQQAAVYIGLLAHKNPHLNILEIGAGTGGATYPILQTLGGGADATLPRFANYDFTDISAGFFEKAMEKLQGWGELVNFRKLDIERDPFEQGYEEGSYDLIIAANVLHATSRIENTLKRVRSLLKPGGHLVLIEITVKTLAASLIFGTLPGWWIGEEENRQDGPLLSEHDWDEVLGATGFTGLDAALWDMADPRSHHSSTIISTATTRRNDVFPDITIVTDDHEAPISCVNQMKWLLTDEGVEFNTSTLSDCDPKNRLCIVFSELTSSVLRNPTSSHYDAIKRIFIEGGGVLWITRGALLDSCEPDLSLVTGLARTIRAEKGDTMLVTLDFDAHHPLPGEAVAKQIFAVLRANFGRQNIELTDIDTEYAERNGMIMIPRIMEDKNLTSLVASDIGSPGPENQPYYQRGHPLRAEIKTPGLLDSIQFVQDTRISGSLPADCMEIEVKASGINFRDVMSALGQIDPYPLGCECSGIILAVGESVQGFKVGDHVIATVKGGCFCNIVRASAEEVELVPQDIPFEIAASLPIVYFTAYYAVFKAARLSKNETILIHAASGALGQALINLCQLIGANIFATVGTLEKKNLLMAHYNISEDHIFSSRDGTFAKGIMRMTGGKGVDVIMNSLSGDALRLTWNCIAAFGRFVELGKRDFTVNSRLEMRKFEKNVTFIGLDVPLDSHHGEKKKIWSEIMTLYGLGLIKAPRPTSVFGIAEMEKALRIMQSGKHMGKLVLMPRSNEIVKVLPSKDKQRQLFRADASYLLIGGLGGIGRATASWMVERGARNLIFASPSGLDKAKAKEGVALLKEQGANVAVYKCDVSRSEDVDKLLEDCKSDMPQIRGMIHAAMVSKADLFANLSLDDYNEIMRPKVDGVWNLHNRLSKRDLDFFIMLSSLVGLSGNPSQAAYNAANVFLDAFADYRNRQGLPAVTLDLGRIIEIGFVAENEAAMRGLRDLWSRSIGREEVMAMIKSAVLTPLRQPGPGSSITGLKGWSPAADPVYLTPIFAHFRRAAMERVAKLDRDGGSGGAAGSMREILRKATSVEEAAHKACEGIIAKMSSLLMIPPEDISSEKSMSEYGMDSLVAVEMRNWLLRELDSTLPILELLANISLFQLSIKIVRKSKLVDPAVLLENKEVV</sequence>
<feature type="domain" description="PKS/mFAS DH" evidence="12">
    <location>
        <begin position="973"/>
        <end position="1302"/>
    </location>
</feature>
<protein>
    <recommendedName>
        <fullName evidence="15">Polyketide synthase</fullName>
    </recommendedName>
</protein>
<dbReference type="InterPro" id="IPR049552">
    <property type="entry name" value="PKS_DH_N"/>
</dbReference>
<dbReference type="Pfam" id="PF21089">
    <property type="entry name" value="PKS_DH_N"/>
    <property type="match status" value="1"/>
</dbReference>
<evidence type="ECO:0000313" key="13">
    <source>
        <dbReference type="EMBL" id="CAF9933967.1"/>
    </source>
</evidence>
<reference evidence="13" key="1">
    <citation type="submission" date="2021-03" db="EMBL/GenBank/DDBJ databases">
        <authorList>
            <person name="Tagirdzhanova G."/>
        </authorList>
    </citation>
    <scope>NUCLEOTIDE SEQUENCE</scope>
</reference>
<dbReference type="SMART" id="SM00827">
    <property type="entry name" value="PKS_AT"/>
    <property type="match status" value="1"/>
</dbReference>
<dbReference type="InterPro" id="IPR036736">
    <property type="entry name" value="ACP-like_sf"/>
</dbReference>
<dbReference type="SMART" id="SM00825">
    <property type="entry name" value="PKS_KS"/>
    <property type="match status" value="1"/>
</dbReference>
<feature type="active site" description="Proton acceptor; for dehydratase activity" evidence="8">
    <location>
        <position position="1005"/>
    </location>
</feature>
<evidence type="ECO:0000256" key="6">
    <source>
        <dbReference type="ARBA" id="ARBA00023268"/>
    </source>
</evidence>
<organism evidence="13 14">
    <name type="scientific">Heterodermia speciosa</name>
    <dbReference type="NCBI Taxonomy" id="116794"/>
    <lineage>
        <taxon>Eukaryota</taxon>
        <taxon>Fungi</taxon>
        <taxon>Dikarya</taxon>
        <taxon>Ascomycota</taxon>
        <taxon>Pezizomycotina</taxon>
        <taxon>Lecanoromycetes</taxon>
        <taxon>OSLEUM clade</taxon>
        <taxon>Lecanoromycetidae</taxon>
        <taxon>Caliciales</taxon>
        <taxon>Physciaceae</taxon>
        <taxon>Heterodermia</taxon>
    </lineage>
</organism>
<dbReference type="Pfam" id="PF00109">
    <property type="entry name" value="ketoacyl-synt"/>
    <property type="match status" value="1"/>
</dbReference>
<dbReference type="SMART" id="SM00822">
    <property type="entry name" value="PKS_KR"/>
    <property type="match status" value="1"/>
</dbReference>
<evidence type="ECO:0000256" key="7">
    <source>
        <dbReference type="ARBA" id="ARBA00023315"/>
    </source>
</evidence>
<dbReference type="Pfam" id="PF23114">
    <property type="entry name" value="NAD-bd_HRPKS_sdrA"/>
    <property type="match status" value="1"/>
</dbReference>
<dbReference type="Proteomes" id="UP000664521">
    <property type="component" value="Unassembled WGS sequence"/>
</dbReference>
<dbReference type="Pfam" id="PF14765">
    <property type="entry name" value="PS-DH"/>
    <property type="match status" value="1"/>
</dbReference>
<dbReference type="SUPFAM" id="SSF53901">
    <property type="entry name" value="Thiolase-like"/>
    <property type="match status" value="1"/>
</dbReference>
<dbReference type="PROSITE" id="PS52004">
    <property type="entry name" value="KS3_2"/>
    <property type="match status" value="1"/>
</dbReference>
<evidence type="ECO:0000313" key="14">
    <source>
        <dbReference type="Proteomes" id="UP000664521"/>
    </source>
</evidence>
<dbReference type="Gene3D" id="3.90.180.10">
    <property type="entry name" value="Medium-chain alcohol dehydrogenases, catalytic domain"/>
    <property type="match status" value="1"/>
</dbReference>
<dbReference type="InterPro" id="IPR020843">
    <property type="entry name" value="ER"/>
</dbReference>
<dbReference type="InterPro" id="IPR011032">
    <property type="entry name" value="GroES-like_sf"/>
</dbReference>
<dbReference type="InterPro" id="IPR050091">
    <property type="entry name" value="PKS_NRPS_Biosynth_Enz"/>
</dbReference>
<dbReference type="EMBL" id="CAJPDS010000071">
    <property type="protein sequence ID" value="CAF9933967.1"/>
    <property type="molecule type" value="Genomic_DNA"/>
</dbReference>
<dbReference type="GO" id="GO:0006633">
    <property type="term" value="P:fatty acid biosynthetic process"/>
    <property type="evidence" value="ECO:0007669"/>
    <property type="project" value="InterPro"/>
</dbReference>